<dbReference type="Pfam" id="PF00692">
    <property type="entry name" value="dUTPase"/>
    <property type="match status" value="1"/>
</dbReference>
<dbReference type="CDD" id="cd07557">
    <property type="entry name" value="trimeric_dUTPase"/>
    <property type="match status" value="1"/>
</dbReference>
<protein>
    <recommendedName>
        <fullName evidence="5">Deoxyuridine 5'-triphosphate nucleotidohydrolase</fullName>
        <shortName evidence="5">dUTPase</shortName>
        <ecNumber evidence="5">3.6.1.23</ecNumber>
    </recommendedName>
    <alternativeName>
        <fullName evidence="5">dUTP pyrophosphatase</fullName>
    </alternativeName>
</protein>
<dbReference type="InParanoid" id="A0A674J781"/>
<reference evidence="7" key="2">
    <citation type="submission" date="2025-09" db="UniProtKB">
        <authorList>
            <consortium name="Ensembl"/>
        </authorList>
    </citation>
    <scope>IDENTIFICATION</scope>
</reference>
<dbReference type="InterPro" id="IPR036157">
    <property type="entry name" value="dUTPase-like_sf"/>
</dbReference>
<dbReference type="GO" id="GO:0004170">
    <property type="term" value="F:dUTP diphosphatase activity"/>
    <property type="evidence" value="ECO:0007669"/>
    <property type="project" value="UniProtKB-UniRule"/>
</dbReference>
<keyword evidence="5" id="KW-0479">Metal-binding</keyword>
<sequence length="241" mass="25952">MGRERDASPGGPPRDGGHRWLVSWRGWLPPPHGRSSSRSQGVPHALNSPIWPARVLRVQRLHPQAHLPIRATLGSAGLDLRVPQESLTLQPNSRNLMSIGLAIGLPQGYYGLIASRSSLALKGIDVAAGVIDADYTGEVKVLLVHNGPQAITLSQGKRVAQLICERIGLPDVQEVEALTPTTRAEGFSSTGRAVWVHDPTKHNPLEGEILADGPGDTHLVLLKGEDAPIYVPSKRLSSRRP</sequence>
<proteinExistence type="inferred from homology"/>
<evidence type="ECO:0000256" key="1">
    <source>
        <dbReference type="ARBA" id="ARBA00005142"/>
    </source>
</evidence>
<dbReference type="NCBIfam" id="TIGR00576">
    <property type="entry name" value="dut"/>
    <property type="match status" value="1"/>
</dbReference>
<accession>A0A674J781</accession>
<dbReference type="NCBIfam" id="NF001862">
    <property type="entry name" value="PRK00601.1"/>
    <property type="match status" value="1"/>
</dbReference>
<evidence type="ECO:0000256" key="5">
    <source>
        <dbReference type="RuleBase" id="RU367024"/>
    </source>
</evidence>
<dbReference type="InterPro" id="IPR029054">
    <property type="entry name" value="dUTPase-like"/>
</dbReference>
<keyword evidence="3 5" id="KW-0378">Hydrolase</keyword>
<dbReference type="GO" id="GO:0000287">
    <property type="term" value="F:magnesium ion binding"/>
    <property type="evidence" value="ECO:0007669"/>
    <property type="project" value="UniProtKB-UniRule"/>
</dbReference>
<comment type="catalytic activity">
    <reaction evidence="5">
        <text>dUTP + H2O = dUMP + diphosphate + H(+)</text>
        <dbReference type="Rhea" id="RHEA:10248"/>
        <dbReference type="ChEBI" id="CHEBI:15377"/>
        <dbReference type="ChEBI" id="CHEBI:15378"/>
        <dbReference type="ChEBI" id="CHEBI:33019"/>
        <dbReference type="ChEBI" id="CHEBI:61555"/>
        <dbReference type="ChEBI" id="CHEBI:246422"/>
        <dbReference type="EC" id="3.6.1.23"/>
    </reaction>
</comment>
<comment type="pathway">
    <text evidence="1 5">Pyrimidine metabolism; dUMP biosynthesis; dUMP from dCTP (dUTP route): step 2/2.</text>
</comment>
<feature type="domain" description="dUTPase-like" evidence="6">
    <location>
        <begin position="65"/>
        <end position="191"/>
    </location>
</feature>
<keyword evidence="5" id="KW-0460">Magnesium</keyword>
<reference evidence="7" key="1">
    <citation type="submission" date="2025-08" db="UniProtKB">
        <authorList>
            <consortium name="Ensembl"/>
        </authorList>
    </citation>
    <scope>IDENTIFICATION</scope>
</reference>
<dbReference type="Gene3D" id="2.70.40.10">
    <property type="match status" value="1"/>
</dbReference>
<comment type="function">
    <text evidence="5">Involved in nucleotide metabolism via production of dUMP, the immediate precursor of thymidine nucleotides, and decreases the intracellular concentration of dUTP so that uracil cannot be incorporated into DNA.</text>
</comment>
<dbReference type="GO" id="GO:0046081">
    <property type="term" value="P:dUTP catabolic process"/>
    <property type="evidence" value="ECO:0007669"/>
    <property type="project" value="UniProtKB-UniRule"/>
</dbReference>
<evidence type="ECO:0000256" key="4">
    <source>
        <dbReference type="ARBA" id="ARBA00023080"/>
    </source>
</evidence>
<dbReference type="SUPFAM" id="SSF51283">
    <property type="entry name" value="dUTPase-like"/>
    <property type="match status" value="1"/>
</dbReference>
<keyword evidence="8" id="KW-1185">Reference proteome</keyword>
<evidence type="ECO:0000256" key="2">
    <source>
        <dbReference type="ARBA" id="ARBA00006581"/>
    </source>
</evidence>
<evidence type="ECO:0000313" key="8">
    <source>
        <dbReference type="Proteomes" id="UP000472274"/>
    </source>
</evidence>
<dbReference type="InterPro" id="IPR033704">
    <property type="entry name" value="dUTPase_trimeric"/>
</dbReference>
<dbReference type="Ensembl" id="ENSTMTT00000017014.1">
    <property type="protein sequence ID" value="ENSTMTP00000016428.1"/>
    <property type="gene ID" value="ENSTMTG00000012019.1"/>
</dbReference>
<organism evidence="7 8">
    <name type="scientific">Terrapene triunguis</name>
    <name type="common">Three-toed box turtle</name>
    <dbReference type="NCBI Taxonomy" id="2587831"/>
    <lineage>
        <taxon>Eukaryota</taxon>
        <taxon>Metazoa</taxon>
        <taxon>Chordata</taxon>
        <taxon>Craniata</taxon>
        <taxon>Vertebrata</taxon>
        <taxon>Euteleostomi</taxon>
        <taxon>Archelosauria</taxon>
        <taxon>Testudinata</taxon>
        <taxon>Testudines</taxon>
        <taxon>Cryptodira</taxon>
        <taxon>Durocryptodira</taxon>
        <taxon>Testudinoidea</taxon>
        <taxon>Emydidae</taxon>
        <taxon>Terrapene</taxon>
    </lineage>
</organism>
<dbReference type="InterPro" id="IPR008181">
    <property type="entry name" value="dUTPase"/>
</dbReference>
<dbReference type="AlphaFoldDB" id="A0A674J781"/>
<evidence type="ECO:0000313" key="7">
    <source>
        <dbReference type="Ensembl" id="ENSTMTP00000016428.1"/>
    </source>
</evidence>
<keyword evidence="4 5" id="KW-0546">Nucleotide metabolism</keyword>
<name>A0A674J781_9SAUR</name>
<comment type="similarity">
    <text evidence="2 5">Belongs to the dUTPase family.</text>
</comment>
<dbReference type="GO" id="GO:0006226">
    <property type="term" value="P:dUMP biosynthetic process"/>
    <property type="evidence" value="ECO:0007669"/>
    <property type="project" value="UniProtKB-UniRule"/>
</dbReference>
<dbReference type="Proteomes" id="UP000472274">
    <property type="component" value="Unplaced"/>
</dbReference>
<evidence type="ECO:0000256" key="3">
    <source>
        <dbReference type="ARBA" id="ARBA00022801"/>
    </source>
</evidence>
<evidence type="ECO:0000259" key="6">
    <source>
        <dbReference type="Pfam" id="PF00692"/>
    </source>
</evidence>
<dbReference type="EC" id="3.6.1.23" evidence="5"/>
<dbReference type="UniPathway" id="UPA00610">
    <property type="reaction ID" value="UER00666"/>
</dbReference>
<dbReference type="GeneTree" id="ENSGT00390000018390"/>
<dbReference type="PANTHER" id="PTHR11241">
    <property type="entry name" value="DEOXYURIDINE 5'-TRIPHOSPHATE NUCLEOTIDOHYDROLASE"/>
    <property type="match status" value="1"/>
</dbReference>
<dbReference type="PANTHER" id="PTHR11241:SF0">
    <property type="entry name" value="DEOXYURIDINE 5'-TRIPHOSPHATE NUCLEOTIDOHYDROLASE"/>
    <property type="match status" value="1"/>
</dbReference>
<comment type="cofactor">
    <cofactor evidence="5">
        <name>Mg(2+)</name>
        <dbReference type="ChEBI" id="CHEBI:18420"/>
    </cofactor>
</comment>